<gene>
    <name evidence="4" type="ORF">ACFL27_20315</name>
</gene>
<sequence length="496" mass="57181">MKKHCLLLSAILFIIVLEQSCRDGSRQNSREYNVVFIVADALRCDVLGCYGGDVATPNIDKLAASGTLFENFYSTGPVTLSSSVAMFTGNYSSFYKVMNTRKKKVKKFKYSFYVNDDEFLLAEALKKKGFAVFMDLENNIAACSNNLQGFEKLKNFKEMTNEEIARVEQEIGFVDGGETDIKLITNYHNMFSFLHYLMTVEENQPFILLKWFLDPHSPYNPAEKFKRKISVDPTRLPENKDFYSKPASKSIELASRKRKILDYEHYYLKELYKAEVESIDERIGFIVQVLKKRKLLDKTFFIFTTDHGELFGEHGQRQHRGFYYQPLIHIPFMISGPGIPKGKRVQTRVSHLSLMPTLKELLQVKHTNNMEGTSFKGLLTARKSNPLLYFDGTPNNRRANISSNALIMDNYKLMKKIENQTISLTLHNLETDPDENINIAQNQPKILKKMVDNLAVFNERIAEKQQLNLSKINKDVNLSKKWQTTKKELKALGYLD</sequence>
<evidence type="ECO:0000256" key="2">
    <source>
        <dbReference type="ARBA" id="ARBA00022801"/>
    </source>
</evidence>
<evidence type="ECO:0000259" key="3">
    <source>
        <dbReference type="Pfam" id="PF00884"/>
    </source>
</evidence>
<keyword evidence="2" id="KW-0378">Hydrolase</keyword>
<dbReference type="Gene3D" id="3.40.720.10">
    <property type="entry name" value="Alkaline Phosphatase, subunit A"/>
    <property type="match status" value="1"/>
</dbReference>
<accession>A0ABV6Z270</accession>
<dbReference type="InterPro" id="IPR050738">
    <property type="entry name" value="Sulfatase"/>
</dbReference>
<dbReference type="InterPro" id="IPR000917">
    <property type="entry name" value="Sulfatase_N"/>
</dbReference>
<evidence type="ECO:0000256" key="1">
    <source>
        <dbReference type="ARBA" id="ARBA00008779"/>
    </source>
</evidence>
<name>A0ABV6Z270_UNCC1</name>
<dbReference type="Proteomes" id="UP001594351">
    <property type="component" value="Unassembled WGS sequence"/>
</dbReference>
<evidence type="ECO:0000313" key="4">
    <source>
        <dbReference type="EMBL" id="MFC1852548.1"/>
    </source>
</evidence>
<comment type="similarity">
    <text evidence="1">Belongs to the sulfatase family.</text>
</comment>
<protein>
    <submittedName>
        <fullName evidence="4">Sulfatase</fullName>
    </submittedName>
</protein>
<evidence type="ECO:0000313" key="5">
    <source>
        <dbReference type="Proteomes" id="UP001594351"/>
    </source>
</evidence>
<reference evidence="4 5" key="1">
    <citation type="submission" date="2024-09" db="EMBL/GenBank/DDBJ databases">
        <title>Laminarin stimulates single cell rates of sulfate reduction while oxygen inhibits transcriptomic activity in coastal marine sediment.</title>
        <authorList>
            <person name="Lindsay M."/>
            <person name="Orcutt B."/>
            <person name="Emerson D."/>
            <person name="Stepanauskas R."/>
            <person name="D'Angelo T."/>
        </authorList>
    </citation>
    <scope>NUCLEOTIDE SEQUENCE [LARGE SCALE GENOMIC DNA]</scope>
    <source>
        <strain evidence="4">SAG AM-311-K15</strain>
    </source>
</reference>
<organism evidence="4 5">
    <name type="scientific">candidate division CSSED10-310 bacterium</name>
    <dbReference type="NCBI Taxonomy" id="2855610"/>
    <lineage>
        <taxon>Bacteria</taxon>
        <taxon>Bacteria division CSSED10-310</taxon>
    </lineage>
</organism>
<dbReference type="PANTHER" id="PTHR42693">
    <property type="entry name" value="ARYLSULFATASE FAMILY MEMBER"/>
    <property type="match status" value="1"/>
</dbReference>
<dbReference type="InterPro" id="IPR017850">
    <property type="entry name" value="Alkaline_phosphatase_core_sf"/>
</dbReference>
<proteinExistence type="inferred from homology"/>
<dbReference type="Pfam" id="PF00884">
    <property type="entry name" value="Sulfatase"/>
    <property type="match status" value="1"/>
</dbReference>
<dbReference type="EMBL" id="JBHPBY010000329">
    <property type="protein sequence ID" value="MFC1852548.1"/>
    <property type="molecule type" value="Genomic_DNA"/>
</dbReference>
<comment type="caution">
    <text evidence="4">The sequence shown here is derived from an EMBL/GenBank/DDBJ whole genome shotgun (WGS) entry which is preliminary data.</text>
</comment>
<dbReference type="CDD" id="cd16148">
    <property type="entry name" value="sulfatase_like"/>
    <property type="match status" value="1"/>
</dbReference>
<feature type="domain" description="Sulfatase N-terminal" evidence="3">
    <location>
        <begin position="33"/>
        <end position="363"/>
    </location>
</feature>
<keyword evidence="5" id="KW-1185">Reference proteome</keyword>
<dbReference type="SUPFAM" id="SSF53649">
    <property type="entry name" value="Alkaline phosphatase-like"/>
    <property type="match status" value="1"/>
</dbReference>
<dbReference type="PANTHER" id="PTHR42693:SF53">
    <property type="entry name" value="ENDO-4-O-SULFATASE"/>
    <property type="match status" value="1"/>
</dbReference>